<name>A0ACA9STX3_9GLOM</name>
<organism evidence="1 2">
    <name type="scientific">Racocetra persica</name>
    <dbReference type="NCBI Taxonomy" id="160502"/>
    <lineage>
        <taxon>Eukaryota</taxon>
        <taxon>Fungi</taxon>
        <taxon>Fungi incertae sedis</taxon>
        <taxon>Mucoromycota</taxon>
        <taxon>Glomeromycotina</taxon>
        <taxon>Glomeromycetes</taxon>
        <taxon>Diversisporales</taxon>
        <taxon>Gigasporaceae</taxon>
        <taxon>Racocetra</taxon>
    </lineage>
</organism>
<protein>
    <submittedName>
        <fullName evidence="1">23048_t:CDS:1</fullName>
    </submittedName>
</protein>
<accession>A0ACA9STX3</accession>
<gene>
    <name evidence="1" type="ORF">RPERSI_LOCUS35114</name>
</gene>
<dbReference type="EMBL" id="CAJVQC010160595">
    <property type="protein sequence ID" value="CAG8848417.1"/>
    <property type="molecule type" value="Genomic_DNA"/>
</dbReference>
<evidence type="ECO:0000313" key="1">
    <source>
        <dbReference type="EMBL" id="CAG8848417.1"/>
    </source>
</evidence>
<sequence>NAELLTKKQCVEEMVKQYATNMLILFQRVMKVNNQYPEIMKVQIVVQGLYSNLSLTLSLFMPSTLQE</sequence>
<proteinExistence type="predicted"/>
<dbReference type="Proteomes" id="UP000789920">
    <property type="component" value="Unassembled WGS sequence"/>
</dbReference>
<feature type="non-terminal residue" evidence="1">
    <location>
        <position position="67"/>
    </location>
</feature>
<comment type="caution">
    <text evidence="1">The sequence shown here is derived from an EMBL/GenBank/DDBJ whole genome shotgun (WGS) entry which is preliminary data.</text>
</comment>
<evidence type="ECO:0000313" key="2">
    <source>
        <dbReference type="Proteomes" id="UP000789920"/>
    </source>
</evidence>
<reference evidence="1" key="1">
    <citation type="submission" date="2021-06" db="EMBL/GenBank/DDBJ databases">
        <authorList>
            <person name="Kallberg Y."/>
            <person name="Tangrot J."/>
            <person name="Rosling A."/>
        </authorList>
    </citation>
    <scope>NUCLEOTIDE SEQUENCE</scope>
    <source>
        <strain evidence="1">MA461A</strain>
    </source>
</reference>
<keyword evidence="2" id="KW-1185">Reference proteome</keyword>
<feature type="non-terminal residue" evidence="1">
    <location>
        <position position="1"/>
    </location>
</feature>